<dbReference type="Gene3D" id="1.20.1250.20">
    <property type="entry name" value="MFS general substrate transporter like domains"/>
    <property type="match status" value="1"/>
</dbReference>
<feature type="transmembrane region" description="Helical" evidence="8">
    <location>
        <begin position="12"/>
        <end position="37"/>
    </location>
</feature>
<feature type="transmembrane region" description="Helical" evidence="8">
    <location>
        <begin position="355"/>
        <end position="372"/>
    </location>
</feature>
<evidence type="ECO:0000259" key="9">
    <source>
        <dbReference type="PROSITE" id="PS50850"/>
    </source>
</evidence>
<dbReference type="PROSITE" id="PS50850">
    <property type="entry name" value="MFS"/>
    <property type="match status" value="1"/>
</dbReference>
<dbReference type="Gene3D" id="1.20.1720.10">
    <property type="entry name" value="Multidrug resistance protein D"/>
    <property type="match status" value="1"/>
</dbReference>
<feature type="transmembrane region" description="Helical" evidence="8">
    <location>
        <begin position="402"/>
        <end position="424"/>
    </location>
</feature>
<dbReference type="CDD" id="cd17321">
    <property type="entry name" value="MFS_MMR_MDR_like"/>
    <property type="match status" value="1"/>
</dbReference>
<feature type="transmembrane region" description="Helical" evidence="8">
    <location>
        <begin position="202"/>
        <end position="222"/>
    </location>
</feature>
<keyword evidence="5 8" id="KW-0812">Transmembrane</keyword>
<comment type="similarity">
    <text evidence="2">Belongs to the major facilitator superfamily. EmrB family.</text>
</comment>
<protein>
    <submittedName>
        <fullName evidence="10">DHA2 family efflux MFS transporter permease subunit</fullName>
    </submittedName>
</protein>
<dbReference type="InterPro" id="IPR011701">
    <property type="entry name" value="MFS"/>
</dbReference>
<feature type="transmembrane region" description="Helical" evidence="8">
    <location>
        <begin position="444"/>
        <end position="465"/>
    </location>
</feature>
<evidence type="ECO:0000256" key="8">
    <source>
        <dbReference type="SAM" id="Phobius"/>
    </source>
</evidence>
<feature type="transmembrane region" description="Helical" evidence="8">
    <location>
        <begin position="228"/>
        <end position="244"/>
    </location>
</feature>
<feature type="domain" description="Major facilitator superfamily (MFS) profile" evidence="9">
    <location>
        <begin position="12"/>
        <end position="468"/>
    </location>
</feature>
<dbReference type="GO" id="GO:0022857">
    <property type="term" value="F:transmembrane transporter activity"/>
    <property type="evidence" value="ECO:0007669"/>
    <property type="project" value="InterPro"/>
</dbReference>
<organism evidence="10 11">
    <name type="scientific">Companilactobacillus suantsaicola</name>
    <dbReference type="NCBI Taxonomy" id="2487723"/>
    <lineage>
        <taxon>Bacteria</taxon>
        <taxon>Bacillati</taxon>
        <taxon>Bacillota</taxon>
        <taxon>Bacilli</taxon>
        <taxon>Lactobacillales</taxon>
        <taxon>Lactobacillaceae</taxon>
        <taxon>Companilactobacillus</taxon>
    </lineage>
</organism>
<name>A0A4Z0JQT9_9LACO</name>
<evidence type="ECO:0000256" key="5">
    <source>
        <dbReference type="ARBA" id="ARBA00022692"/>
    </source>
</evidence>
<dbReference type="AlphaFoldDB" id="A0A4Z0JQT9"/>
<dbReference type="EMBL" id="RKLY01000001">
    <property type="protein sequence ID" value="TGD25331.1"/>
    <property type="molecule type" value="Genomic_DNA"/>
</dbReference>
<dbReference type="RefSeq" id="WP_135370939.1">
    <property type="nucleotide sequence ID" value="NZ_RKLY01000001.1"/>
</dbReference>
<keyword evidence="11" id="KW-1185">Reference proteome</keyword>
<evidence type="ECO:0000256" key="3">
    <source>
        <dbReference type="ARBA" id="ARBA00022448"/>
    </source>
</evidence>
<dbReference type="Pfam" id="PF07690">
    <property type="entry name" value="MFS_1"/>
    <property type="match status" value="1"/>
</dbReference>
<dbReference type="PANTHER" id="PTHR42718:SF9">
    <property type="entry name" value="MAJOR FACILITATOR SUPERFAMILY MULTIDRUG TRANSPORTER MFSC"/>
    <property type="match status" value="1"/>
</dbReference>
<dbReference type="GO" id="GO:0005886">
    <property type="term" value="C:plasma membrane"/>
    <property type="evidence" value="ECO:0007669"/>
    <property type="project" value="UniProtKB-SubCell"/>
</dbReference>
<evidence type="ECO:0000256" key="4">
    <source>
        <dbReference type="ARBA" id="ARBA00022475"/>
    </source>
</evidence>
<dbReference type="OrthoDB" id="102502at2"/>
<feature type="transmembrane region" description="Helical" evidence="8">
    <location>
        <begin position="136"/>
        <end position="160"/>
    </location>
</feature>
<feature type="transmembrane region" description="Helical" evidence="8">
    <location>
        <begin position="265"/>
        <end position="290"/>
    </location>
</feature>
<keyword evidence="7 8" id="KW-0472">Membrane</keyword>
<accession>A0A4Z0JQT9</accession>
<dbReference type="InterPro" id="IPR020846">
    <property type="entry name" value="MFS_dom"/>
</dbReference>
<comment type="subcellular location">
    <subcellularLocation>
        <location evidence="1">Cell membrane</location>
        <topology evidence="1">Multi-pass membrane protein</topology>
    </subcellularLocation>
</comment>
<evidence type="ECO:0000256" key="2">
    <source>
        <dbReference type="ARBA" id="ARBA00008537"/>
    </source>
</evidence>
<dbReference type="InterPro" id="IPR004638">
    <property type="entry name" value="EmrB-like"/>
</dbReference>
<dbReference type="PANTHER" id="PTHR42718">
    <property type="entry name" value="MAJOR FACILITATOR SUPERFAMILY MULTIDRUG TRANSPORTER MFSC"/>
    <property type="match status" value="1"/>
</dbReference>
<dbReference type="NCBIfam" id="TIGR00711">
    <property type="entry name" value="efflux_EmrB"/>
    <property type="match status" value="1"/>
</dbReference>
<proteinExistence type="inferred from homology"/>
<evidence type="ECO:0000313" key="10">
    <source>
        <dbReference type="EMBL" id="TGD25331.1"/>
    </source>
</evidence>
<feature type="transmembrane region" description="Helical" evidence="8">
    <location>
        <begin position="43"/>
        <end position="66"/>
    </location>
</feature>
<dbReference type="SUPFAM" id="SSF103473">
    <property type="entry name" value="MFS general substrate transporter"/>
    <property type="match status" value="1"/>
</dbReference>
<dbReference type="PRINTS" id="PR01036">
    <property type="entry name" value="TCRTETB"/>
</dbReference>
<evidence type="ECO:0000256" key="6">
    <source>
        <dbReference type="ARBA" id="ARBA00022989"/>
    </source>
</evidence>
<keyword evidence="6 8" id="KW-1133">Transmembrane helix</keyword>
<feature type="transmembrane region" description="Helical" evidence="8">
    <location>
        <begin position="78"/>
        <end position="97"/>
    </location>
</feature>
<dbReference type="InterPro" id="IPR036259">
    <property type="entry name" value="MFS_trans_sf"/>
</dbReference>
<keyword evidence="3" id="KW-0813">Transport</keyword>
<dbReference type="Proteomes" id="UP000298021">
    <property type="component" value="Unassembled WGS sequence"/>
</dbReference>
<feature type="transmembrane region" description="Helical" evidence="8">
    <location>
        <begin position="328"/>
        <end position="349"/>
    </location>
</feature>
<evidence type="ECO:0000256" key="1">
    <source>
        <dbReference type="ARBA" id="ARBA00004651"/>
    </source>
</evidence>
<feature type="transmembrane region" description="Helical" evidence="8">
    <location>
        <begin position="166"/>
        <end position="186"/>
    </location>
</feature>
<feature type="transmembrane region" description="Helical" evidence="8">
    <location>
        <begin position="296"/>
        <end position="316"/>
    </location>
</feature>
<gene>
    <name evidence="10" type="ORF">EGT49_00190</name>
</gene>
<reference evidence="10 11" key="1">
    <citation type="submission" date="2018-10" db="EMBL/GenBank/DDBJ databases">
        <title>Lactobacillus sp. R7 and Lactobacillus sp. R19 isolated from fermented mustard green product of Taiwan.</title>
        <authorList>
            <person name="Lin S.-T."/>
        </authorList>
    </citation>
    <scope>NUCLEOTIDE SEQUENCE [LARGE SCALE GENOMIC DNA]</scope>
    <source>
        <strain evidence="10 11">BCRC 81127</strain>
    </source>
</reference>
<keyword evidence="4" id="KW-1003">Cell membrane</keyword>
<comment type="caution">
    <text evidence="10">The sequence shown here is derived from an EMBL/GenBank/DDBJ whole genome shotgun (WGS) entry which is preliminary data.</text>
</comment>
<sequence>MDEEVNPRRWLILISVGIFTLMSTLDGSIVNIALPIISKNLNIGMNMAEWVVSIYLVTICIFLLMFGKIADSIGKIKVFKIGSITFIVGSIICGLSNNLIWLLIGRVVQATGASMAMATNNGIITQTFPRSERGYALGYIGSFVSIGAIAGPGIGGLILGHFHWSYIFWINIPIGIVALILGYVNLPKQEPKNPVKFDKKGFMVYFVTLLLFFGAIFIGQAVGFSNPYIIAAFVLSIAFFWYFLHLEKKISDPMIELRIFKNHNFTLGLVAGFFIFVTNFFFNVLSPFYLQNALGIAASTAGYILMAFPLVQVVVAPISGKISAKVNPIVLTIIGLTVIEIAQIGYLFFNLQTQIWFILLCIGLNGLGNGLFQAPNNTMIMSSVEPKDLGIAGGLNALSRNLGMIIGVSLSTTILFLSMSQFYGKSVTTYIDGRADIFIDGMRVTMTFAVVICLVAILMSVIRLIKSGRSQNE</sequence>
<evidence type="ECO:0000313" key="11">
    <source>
        <dbReference type="Proteomes" id="UP000298021"/>
    </source>
</evidence>
<evidence type="ECO:0000256" key="7">
    <source>
        <dbReference type="ARBA" id="ARBA00023136"/>
    </source>
</evidence>